<evidence type="ECO:0000313" key="1">
    <source>
        <dbReference type="EMBL" id="KAK3893338.1"/>
    </source>
</evidence>
<evidence type="ECO:0000313" key="2">
    <source>
        <dbReference type="Proteomes" id="UP001286313"/>
    </source>
</evidence>
<dbReference type="AlphaFoldDB" id="A0AAE1GHF1"/>
<reference evidence="1" key="1">
    <citation type="submission" date="2023-10" db="EMBL/GenBank/DDBJ databases">
        <title>Genome assemblies of two species of porcelain crab, Petrolisthes cinctipes and Petrolisthes manimaculis (Anomura: Porcellanidae).</title>
        <authorList>
            <person name="Angst P."/>
        </authorList>
    </citation>
    <scope>NUCLEOTIDE SEQUENCE</scope>
    <source>
        <strain evidence="1">PB745_01</strain>
        <tissue evidence="1">Gill</tissue>
    </source>
</reference>
<proteinExistence type="predicted"/>
<dbReference type="InterPro" id="IPR021109">
    <property type="entry name" value="Peptidase_aspartic_dom_sf"/>
</dbReference>
<organism evidence="1 2">
    <name type="scientific">Petrolisthes cinctipes</name>
    <name type="common">Flat porcelain crab</name>
    <dbReference type="NCBI Taxonomy" id="88211"/>
    <lineage>
        <taxon>Eukaryota</taxon>
        <taxon>Metazoa</taxon>
        <taxon>Ecdysozoa</taxon>
        <taxon>Arthropoda</taxon>
        <taxon>Crustacea</taxon>
        <taxon>Multicrustacea</taxon>
        <taxon>Malacostraca</taxon>
        <taxon>Eumalacostraca</taxon>
        <taxon>Eucarida</taxon>
        <taxon>Decapoda</taxon>
        <taxon>Pleocyemata</taxon>
        <taxon>Anomura</taxon>
        <taxon>Galatheoidea</taxon>
        <taxon>Porcellanidae</taxon>
        <taxon>Petrolisthes</taxon>
    </lineage>
</organism>
<gene>
    <name evidence="1" type="ORF">Pcinc_002892</name>
</gene>
<comment type="caution">
    <text evidence="1">The sequence shown here is derived from an EMBL/GenBank/DDBJ whole genome shotgun (WGS) entry which is preliminary data.</text>
</comment>
<dbReference type="EMBL" id="JAWQEG010000216">
    <property type="protein sequence ID" value="KAK3893338.1"/>
    <property type="molecule type" value="Genomic_DNA"/>
</dbReference>
<keyword evidence="2" id="KW-1185">Reference proteome</keyword>
<accession>A0AAE1GHF1</accession>
<sequence length="210" mass="22721">MGSSKKTPTLTTVSITYRSITANLDMLPDTGADITVIGRGHLEMLQIPSSSLRPPPSTTTLTADGSSMAPALGTFQARFSIGKRSCTATVQVYEDVQTPLLSYGHCQATGIVTYKARKGSGKELNQDGEDEAMTTECGEVNRHNGEFDDMTITTEDLGAVVTRGQRRNERRSRISLKVSDAGTGPLKNRKVMKEYRVSCVAIRMGKVKVS</sequence>
<dbReference type="Proteomes" id="UP001286313">
    <property type="component" value="Unassembled WGS sequence"/>
</dbReference>
<protein>
    <recommendedName>
        <fullName evidence="3">Peptidase A2 domain-containing protein</fullName>
    </recommendedName>
</protein>
<evidence type="ECO:0008006" key="3">
    <source>
        <dbReference type="Google" id="ProtNLM"/>
    </source>
</evidence>
<name>A0AAE1GHF1_PETCI</name>
<dbReference type="Gene3D" id="2.40.70.10">
    <property type="entry name" value="Acid Proteases"/>
    <property type="match status" value="1"/>
</dbReference>
<dbReference type="SUPFAM" id="SSF50630">
    <property type="entry name" value="Acid proteases"/>
    <property type="match status" value="1"/>
</dbReference>